<protein>
    <submittedName>
        <fullName evidence="1">Uncharacterized protein</fullName>
    </submittedName>
</protein>
<sequence>MRIAYIKSKVELHFSRATLLLHLFSNDNNP</sequence>
<accession>A0A0V1G9D1</accession>
<gene>
    <name evidence="1" type="ORF">T11_641</name>
</gene>
<dbReference type="EMBL" id="JYDP01004462">
    <property type="protein sequence ID" value="KRY94872.1"/>
    <property type="molecule type" value="Genomic_DNA"/>
</dbReference>
<dbReference type="Proteomes" id="UP000055024">
    <property type="component" value="Unassembled WGS sequence"/>
</dbReference>
<comment type="caution">
    <text evidence="1">The sequence shown here is derived from an EMBL/GenBank/DDBJ whole genome shotgun (WGS) entry which is preliminary data.</text>
</comment>
<proteinExistence type="predicted"/>
<reference evidence="1 2" key="1">
    <citation type="submission" date="2015-01" db="EMBL/GenBank/DDBJ databases">
        <title>Evolution of Trichinella species and genotypes.</title>
        <authorList>
            <person name="Korhonen P.K."/>
            <person name="Edoardo P."/>
            <person name="Giuseppe L.R."/>
            <person name="Gasser R.B."/>
        </authorList>
    </citation>
    <scope>NUCLEOTIDE SEQUENCE [LARGE SCALE GENOMIC DNA]</scope>
    <source>
        <strain evidence="1">ISS1029</strain>
    </source>
</reference>
<keyword evidence="2" id="KW-1185">Reference proteome</keyword>
<name>A0A0V1G9D1_9BILA</name>
<organism evidence="1 2">
    <name type="scientific">Trichinella zimbabwensis</name>
    <dbReference type="NCBI Taxonomy" id="268475"/>
    <lineage>
        <taxon>Eukaryota</taxon>
        <taxon>Metazoa</taxon>
        <taxon>Ecdysozoa</taxon>
        <taxon>Nematoda</taxon>
        <taxon>Enoplea</taxon>
        <taxon>Dorylaimia</taxon>
        <taxon>Trichinellida</taxon>
        <taxon>Trichinellidae</taxon>
        <taxon>Trichinella</taxon>
    </lineage>
</organism>
<dbReference type="AlphaFoldDB" id="A0A0V1G9D1"/>
<evidence type="ECO:0000313" key="2">
    <source>
        <dbReference type="Proteomes" id="UP000055024"/>
    </source>
</evidence>
<evidence type="ECO:0000313" key="1">
    <source>
        <dbReference type="EMBL" id="KRY94872.1"/>
    </source>
</evidence>